<evidence type="ECO:0000313" key="3">
    <source>
        <dbReference type="Proteomes" id="UP000297839"/>
    </source>
</evidence>
<name>A0A4Z0BC96_9BURK</name>
<protein>
    <submittedName>
        <fullName evidence="2">Arylsulfatase</fullName>
    </submittedName>
</protein>
<organism evidence="2 3">
    <name type="scientific">Ramlibacter humi</name>
    <dbReference type="NCBI Taxonomy" id="2530451"/>
    <lineage>
        <taxon>Bacteria</taxon>
        <taxon>Pseudomonadati</taxon>
        <taxon>Pseudomonadota</taxon>
        <taxon>Betaproteobacteria</taxon>
        <taxon>Burkholderiales</taxon>
        <taxon>Comamonadaceae</taxon>
        <taxon>Ramlibacter</taxon>
    </lineage>
</organism>
<evidence type="ECO:0000313" key="2">
    <source>
        <dbReference type="EMBL" id="TFY96320.1"/>
    </source>
</evidence>
<comment type="similarity">
    <text evidence="1">Belongs to the HyuE racemase family.</text>
</comment>
<comment type="caution">
    <text evidence="2">The sequence shown here is derived from an EMBL/GenBank/DDBJ whole genome shotgun (WGS) entry which is preliminary data.</text>
</comment>
<sequence length="225" mass="23866">MSAARIALIHATPLAVTPIQQAFERHWPQAQRMNLLDDSLSVDRAAAAELTPAMVQRFIDLARYSVGTGSGGILFTCSAFGPAIEEAGRAAGVPTLKPNEAMFEQALAVKPRDGALRVGLLATFAASIASMTEELQSMAEARGIELRHTSVYVREAMDDLAQGRAQDHHRKVAAAAASLGECDVVMLAQFSMAAAREAVQATLRCPVLSSPDCAVLALKQKMGHA</sequence>
<reference evidence="2 3" key="1">
    <citation type="submission" date="2019-03" db="EMBL/GenBank/DDBJ databases">
        <title>Ramlibacter sp. 18x22-1, whole genome shotgun sequence.</title>
        <authorList>
            <person name="Zhang X."/>
            <person name="Feng G."/>
            <person name="Zhu H."/>
        </authorList>
    </citation>
    <scope>NUCLEOTIDE SEQUENCE [LARGE SCALE GENOMIC DNA]</scope>
    <source>
        <strain evidence="2 3">18x22-1</strain>
    </source>
</reference>
<dbReference type="OrthoDB" id="978447at2"/>
<keyword evidence="3" id="KW-1185">Reference proteome</keyword>
<dbReference type="AlphaFoldDB" id="A0A4Z0BC96"/>
<accession>A0A4Z0BC96</accession>
<dbReference type="Gene3D" id="3.40.50.12500">
    <property type="match status" value="1"/>
</dbReference>
<dbReference type="InterPro" id="IPR015942">
    <property type="entry name" value="Asp/Glu/hydantoin_racemase"/>
</dbReference>
<dbReference type="EMBL" id="SMLK01000013">
    <property type="protein sequence ID" value="TFY96320.1"/>
    <property type="molecule type" value="Genomic_DNA"/>
</dbReference>
<dbReference type="GO" id="GO:0047661">
    <property type="term" value="F:amino-acid racemase activity"/>
    <property type="evidence" value="ECO:0007669"/>
    <property type="project" value="InterPro"/>
</dbReference>
<dbReference type="Pfam" id="PF01177">
    <property type="entry name" value="Asp_Glu_race"/>
    <property type="match status" value="1"/>
</dbReference>
<dbReference type="Proteomes" id="UP000297839">
    <property type="component" value="Unassembled WGS sequence"/>
</dbReference>
<dbReference type="RefSeq" id="WP_135251743.1">
    <property type="nucleotide sequence ID" value="NZ_SMLK01000013.1"/>
</dbReference>
<dbReference type="InterPro" id="IPR053714">
    <property type="entry name" value="Iso_Racemase_Enz_sf"/>
</dbReference>
<gene>
    <name evidence="2" type="ORF">EZ216_20915</name>
</gene>
<evidence type="ECO:0000256" key="1">
    <source>
        <dbReference type="ARBA" id="ARBA00038414"/>
    </source>
</evidence>
<proteinExistence type="inferred from homology"/>